<proteinExistence type="predicted"/>
<keyword evidence="2" id="KW-1185">Reference proteome</keyword>
<dbReference type="OrthoDB" id="2189452at2759"/>
<dbReference type="KEGG" id="ein:Eint_080040"/>
<reference evidence="1 2" key="2">
    <citation type="journal article" date="2012" name="Proc. Natl. Acad. Sci. U.S.A.">
        <title>Gain and loss of multiple functionally related, horizontally transferred genes in the reduced genomes of two microsporidian parasites.</title>
        <authorList>
            <person name="Pombert J.-F."/>
            <person name="Selman M."/>
            <person name="Burki F."/>
            <person name="Bardell F.T."/>
            <person name="Farinelli L."/>
            <person name="Solter L.F."/>
            <person name="Whitman D.W."/>
            <person name="Weiss L.M."/>
            <person name="Corradi N."/>
            <person name="Keeling P.J."/>
        </authorList>
    </citation>
    <scope>NUCLEOTIDE SEQUENCE [LARGE SCALE GENOMIC DNA]</scope>
    <source>
        <strain evidence="1 2">ATCC 50506</strain>
    </source>
</reference>
<dbReference type="AlphaFoldDB" id="E0S8E7"/>
<sequence>MGKIDLSPLLHNILVFVRKFASKITVTNTSICSRSIFVEMPKFCDCSFTVRVKDFIAMLKQTQEFTVEEKELRYSYEASMEGSLVNVERRIKRYEEEYQIAGGVPLLSIAINGLKVLSSEEIEIKAGKDGNFVMESFGVVRTRSKYSGLRVPESTVDSVTVKVRGRDLRILEELKGDVIFSFLDSHILAYSLGDNFTIVIQISILNT</sequence>
<dbReference type="EMBL" id="CP001949">
    <property type="protein sequence ID" value="ADM11941.1"/>
    <property type="molecule type" value="Genomic_DNA"/>
</dbReference>
<dbReference type="GeneID" id="9698124"/>
<evidence type="ECO:0000313" key="2">
    <source>
        <dbReference type="Proteomes" id="UP000002313"/>
    </source>
</evidence>
<protein>
    <submittedName>
        <fullName evidence="1">Uncharacterized protein</fullName>
    </submittedName>
</protein>
<dbReference type="RefSeq" id="XP_003073301.1">
    <property type="nucleotide sequence ID" value="XM_003073255.1"/>
</dbReference>
<dbReference type="Proteomes" id="UP000002313">
    <property type="component" value="Chromosome VIII"/>
</dbReference>
<organism evidence="1 2">
    <name type="scientific">Encephalitozoon intestinalis (strain ATCC 50506)</name>
    <name type="common">Microsporidian parasite</name>
    <name type="synonym">Septata intestinalis</name>
    <dbReference type="NCBI Taxonomy" id="876142"/>
    <lineage>
        <taxon>Eukaryota</taxon>
        <taxon>Fungi</taxon>
        <taxon>Fungi incertae sedis</taxon>
        <taxon>Microsporidia</taxon>
        <taxon>Unikaryonidae</taxon>
        <taxon>Encephalitozoon</taxon>
    </lineage>
</organism>
<reference evidence="1 2" key="1">
    <citation type="journal article" date="2010" name="Nat. Commun.">
        <title>The complete sequence of the smallest known nuclear genome from the microsporidian Encephalitozoon intestinalis.</title>
        <authorList>
            <person name="Corradi N."/>
            <person name="Pombert J.-F."/>
            <person name="Farinelli L."/>
            <person name="Didier E.S."/>
            <person name="Keeling P.J."/>
        </authorList>
    </citation>
    <scope>NUCLEOTIDE SEQUENCE [LARGE SCALE GENOMIC DNA]</scope>
    <source>
        <strain evidence="1 2">ATCC 50506</strain>
    </source>
</reference>
<dbReference type="VEuPathDB" id="MicrosporidiaDB:Eint_080040"/>
<gene>
    <name evidence="1" type="ORF">Eint_080040</name>
</gene>
<name>E0S8E7_ENCIT</name>
<evidence type="ECO:0000313" key="1">
    <source>
        <dbReference type="EMBL" id="ADM11941.1"/>
    </source>
</evidence>
<accession>E0S8E7</accession>
<dbReference type="HOGENOM" id="CLU_1326362_0_0_1"/>